<dbReference type="Proteomes" id="UP001305414">
    <property type="component" value="Unassembled WGS sequence"/>
</dbReference>
<accession>A0AAN7V271</accession>
<comment type="caution">
    <text evidence="1">The sequence shown here is derived from an EMBL/GenBank/DDBJ whole genome shotgun (WGS) entry which is preliminary data.</text>
</comment>
<gene>
    <name evidence="1" type="ORF">RRF57_008958</name>
</gene>
<evidence type="ECO:0000313" key="2">
    <source>
        <dbReference type="Proteomes" id="UP001305414"/>
    </source>
</evidence>
<dbReference type="AlphaFoldDB" id="A0AAN7V271"/>
<dbReference type="EMBL" id="JAWHQM010000031">
    <property type="protein sequence ID" value="KAK5633244.1"/>
    <property type="molecule type" value="Genomic_DNA"/>
</dbReference>
<protein>
    <submittedName>
        <fullName evidence="1">Uncharacterized protein</fullName>
    </submittedName>
</protein>
<name>A0AAN7V271_9PEZI</name>
<organism evidence="1 2">
    <name type="scientific">Xylaria bambusicola</name>
    <dbReference type="NCBI Taxonomy" id="326684"/>
    <lineage>
        <taxon>Eukaryota</taxon>
        <taxon>Fungi</taxon>
        <taxon>Dikarya</taxon>
        <taxon>Ascomycota</taxon>
        <taxon>Pezizomycotina</taxon>
        <taxon>Sordariomycetes</taxon>
        <taxon>Xylariomycetidae</taxon>
        <taxon>Xylariales</taxon>
        <taxon>Xylariaceae</taxon>
        <taxon>Xylaria</taxon>
    </lineage>
</organism>
<reference evidence="1 2" key="1">
    <citation type="submission" date="2023-10" db="EMBL/GenBank/DDBJ databases">
        <title>Draft genome sequence of Xylaria bambusicola isolate GMP-LS, the root and basal stem rot pathogen of sugarcane in Indonesia.</title>
        <authorList>
            <person name="Selvaraj P."/>
            <person name="Muralishankar V."/>
            <person name="Muruganantham S."/>
            <person name="Sp S."/>
            <person name="Haryani S."/>
            <person name="Lau K.J.X."/>
            <person name="Naqvi N.I."/>
        </authorList>
    </citation>
    <scope>NUCLEOTIDE SEQUENCE [LARGE SCALE GENOMIC DNA]</scope>
    <source>
        <strain evidence="1">GMP-LS</strain>
    </source>
</reference>
<evidence type="ECO:0000313" key="1">
    <source>
        <dbReference type="EMBL" id="KAK5633244.1"/>
    </source>
</evidence>
<proteinExistence type="predicted"/>
<keyword evidence="2" id="KW-1185">Reference proteome</keyword>
<sequence>MTPFLPTPCKVRCHVAKTDDLGTKVAVSGAGAIGKLMFRKTGQKALGRWIERVSFLRHLKMAEST</sequence>